<accession>A0A916X1W1</accession>
<protein>
    <recommendedName>
        <fullName evidence="4">TNase-like domain-containing protein</fullName>
    </recommendedName>
</protein>
<evidence type="ECO:0000313" key="3">
    <source>
        <dbReference type="Proteomes" id="UP000605148"/>
    </source>
</evidence>
<sequence length="208" mass="22850">MWSFAIAGPAPAGDTAASAGPAEPQERLLWTREPVRVDPKAQTLPRLPDRASDHPFPQSLFLPRSVRVTDSVSFAFGDTRYRLSGLDPVPPAQVCLEEQGQRMACGLRARMTLRTLIAGRLLRCRTVLPAENDMAENDVSDNDAMKVDCVQGVQRLAEALVSAGHAFVADPVRYPDLDSLEKTARNDQRGVWADPQIRGARPERHTAQ</sequence>
<dbReference type="Proteomes" id="UP000605148">
    <property type="component" value="Unassembled WGS sequence"/>
</dbReference>
<dbReference type="Gene3D" id="2.40.50.90">
    <property type="match status" value="1"/>
</dbReference>
<name>A0A916X1W1_9HYPH</name>
<dbReference type="SUPFAM" id="SSF50199">
    <property type="entry name" value="Staphylococcal nuclease"/>
    <property type="match status" value="1"/>
</dbReference>
<comment type="caution">
    <text evidence="2">The sequence shown here is derived from an EMBL/GenBank/DDBJ whole genome shotgun (WGS) entry which is preliminary data.</text>
</comment>
<evidence type="ECO:0008006" key="4">
    <source>
        <dbReference type="Google" id="ProtNLM"/>
    </source>
</evidence>
<proteinExistence type="predicted"/>
<dbReference type="EMBL" id="BMFA01000012">
    <property type="protein sequence ID" value="GGB59773.1"/>
    <property type="molecule type" value="Genomic_DNA"/>
</dbReference>
<feature type="region of interest" description="Disordered" evidence="1">
    <location>
        <begin position="185"/>
        <end position="208"/>
    </location>
</feature>
<gene>
    <name evidence="2" type="ORF">GCM10011316_34780</name>
</gene>
<reference evidence="2" key="2">
    <citation type="submission" date="2020-09" db="EMBL/GenBank/DDBJ databases">
        <authorList>
            <person name="Sun Q."/>
            <person name="Zhou Y."/>
        </authorList>
    </citation>
    <scope>NUCLEOTIDE SEQUENCE</scope>
    <source>
        <strain evidence="2">CGMCC 1.12426</strain>
    </source>
</reference>
<dbReference type="InterPro" id="IPR035437">
    <property type="entry name" value="SNase_OB-fold_sf"/>
</dbReference>
<keyword evidence="3" id="KW-1185">Reference proteome</keyword>
<reference evidence="2" key="1">
    <citation type="journal article" date="2014" name="Int. J. Syst. Evol. Microbiol.">
        <title>Complete genome sequence of Corynebacterium casei LMG S-19264T (=DSM 44701T), isolated from a smear-ripened cheese.</title>
        <authorList>
            <consortium name="US DOE Joint Genome Institute (JGI-PGF)"/>
            <person name="Walter F."/>
            <person name="Albersmeier A."/>
            <person name="Kalinowski J."/>
            <person name="Ruckert C."/>
        </authorList>
    </citation>
    <scope>NUCLEOTIDE SEQUENCE</scope>
    <source>
        <strain evidence="2">CGMCC 1.12426</strain>
    </source>
</reference>
<evidence type="ECO:0000313" key="2">
    <source>
        <dbReference type="EMBL" id="GGB59773.1"/>
    </source>
</evidence>
<organism evidence="2 3">
    <name type="scientific">Roseibium aquae</name>
    <dbReference type="NCBI Taxonomy" id="1323746"/>
    <lineage>
        <taxon>Bacteria</taxon>
        <taxon>Pseudomonadati</taxon>
        <taxon>Pseudomonadota</taxon>
        <taxon>Alphaproteobacteria</taxon>
        <taxon>Hyphomicrobiales</taxon>
        <taxon>Stappiaceae</taxon>
        <taxon>Roseibium</taxon>
    </lineage>
</organism>
<dbReference type="RefSeq" id="WP_150496877.1">
    <property type="nucleotide sequence ID" value="NZ_VXDC01000008.1"/>
</dbReference>
<dbReference type="AlphaFoldDB" id="A0A916X1W1"/>
<dbReference type="OrthoDB" id="8117189at2"/>
<evidence type="ECO:0000256" key="1">
    <source>
        <dbReference type="SAM" id="MobiDB-lite"/>
    </source>
</evidence>